<evidence type="ECO:0000313" key="17">
    <source>
        <dbReference type="EMBL" id="MPQ43688.1"/>
    </source>
</evidence>
<dbReference type="InterPro" id="IPR004101">
    <property type="entry name" value="Mur_ligase_C"/>
</dbReference>
<keyword evidence="18" id="KW-1185">Reference proteome</keyword>
<dbReference type="GO" id="GO:0004326">
    <property type="term" value="F:tetrahydrofolylpolyglutamate synthase activity"/>
    <property type="evidence" value="ECO:0007669"/>
    <property type="project" value="InterPro"/>
</dbReference>
<dbReference type="EC" id="6.3.2.13" evidence="12"/>
<dbReference type="NCBIfam" id="NF001124">
    <property type="entry name" value="PRK00139.1-2"/>
    <property type="match status" value="1"/>
</dbReference>
<feature type="binding site" evidence="12">
    <location>
        <begin position="110"/>
        <end position="116"/>
    </location>
    <ligand>
        <name>ATP</name>
        <dbReference type="ChEBI" id="CHEBI:30616"/>
    </ligand>
</feature>
<comment type="caution">
    <text evidence="17">The sequence shown here is derived from an EMBL/GenBank/DDBJ whole genome shotgun (WGS) entry which is preliminary data.</text>
</comment>
<evidence type="ECO:0000256" key="3">
    <source>
        <dbReference type="ARBA" id="ARBA00022490"/>
    </source>
</evidence>
<sequence length="485" mass="54831">MIIKELLKQCKYELLNGNVEKNINKICYDNRKIEKGDIFVCIKGLKVDGHTFIEDAIKRGAAAIIVEDVVKSKDDITIIKVEDTRKTLAIISSNYFGNPKNKLKIIGITGTNGKTTSAFIIKSILENSGLKVGLIGTIANYIGNRKIHTERTTPESLELHELFNTMVNNKVEYCVMEVSSHSLELNRVYGIEFECGIFTNLTRDHLDFHKTFENYYKAKFKLFERSKFSLINIDDYYGLKIIEDIKKYKISTKTNTFSIDNESNFKAKGIKSNSNGSQFKILINSKEESFKINIPGLYNIYNALGCILCAYKLGISINSIINGIKNVIIPGRCESVAKDKNLPYSIIIDYAHTPDGLENILNTIKGFVETRIITIFGCGGDRDKIKRPQMGEIACKLSDLVIITSDNPRSEEPEQIIKDIITGIDYSNYITIENRKDAIKKAISLAKEGDVILIAGKGHETYQILKNETIHFDEREVIYDILEKN</sequence>
<dbReference type="InterPro" id="IPR005761">
    <property type="entry name" value="UDP-N-AcMur-Glu-dNH2Pim_ligase"/>
</dbReference>
<dbReference type="PROSITE" id="PS01011">
    <property type="entry name" value="FOLYLPOLYGLU_SYNT_1"/>
    <property type="match status" value="1"/>
</dbReference>
<dbReference type="SUPFAM" id="SSF53623">
    <property type="entry name" value="MurD-like peptide ligases, catalytic domain"/>
    <property type="match status" value="1"/>
</dbReference>
<proteinExistence type="inferred from homology"/>
<feature type="binding site" evidence="12">
    <location>
        <position position="456"/>
    </location>
    <ligand>
        <name>meso-2,6-diaminopimelate</name>
        <dbReference type="ChEBI" id="CHEBI:57791"/>
    </ligand>
</feature>
<evidence type="ECO:0000256" key="7">
    <source>
        <dbReference type="ARBA" id="ARBA00022840"/>
    </source>
</evidence>
<dbReference type="GO" id="GO:0008765">
    <property type="term" value="F:UDP-N-acetylmuramoylalanyl-D-glutamate-2,6-diaminopimelate ligase activity"/>
    <property type="evidence" value="ECO:0007669"/>
    <property type="project" value="UniProtKB-UniRule"/>
</dbReference>
<dbReference type="NCBIfam" id="TIGR01085">
    <property type="entry name" value="murE"/>
    <property type="match status" value="1"/>
</dbReference>
<keyword evidence="9 12" id="KW-0573">Peptidoglycan synthesis</keyword>
<feature type="domain" description="Mur ligase C-terminal" evidence="15">
    <location>
        <begin position="331"/>
        <end position="458"/>
    </location>
</feature>
<dbReference type="GO" id="GO:0000287">
    <property type="term" value="F:magnesium ion binding"/>
    <property type="evidence" value="ECO:0007669"/>
    <property type="project" value="UniProtKB-UniRule"/>
</dbReference>
<comment type="caution">
    <text evidence="12">Lacks conserved residue(s) required for the propagation of feature annotation.</text>
</comment>
<dbReference type="Gene3D" id="3.40.1190.10">
    <property type="entry name" value="Mur-like, catalytic domain"/>
    <property type="match status" value="1"/>
</dbReference>
<comment type="similarity">
    <text evidence="2 12">Belongs to the MurCDEF family. MurE subfamily.</text>
</comment>
<feature type="short sequence motif" description="Meso-diaminopimelate recognition motif" evidence="12">
    <location>
        <begin position="406"/>
        <end position="409"/>
    </location>
</feature>
<dbReference type="Pfam" id="PF08245">
    <property type="entry name" value="Mur_ligase_M"/>
    <property type="match status" value="1"/>
</dbReference>
<dbReference type="GO" id="GO:0005524">
    <property type="term" value="F:ATP binding"/>
    <property type="evidence" value="ECO:0007669"/>
    <property type="project" value="UniProtKB-UniRule"/>
</dbReference>
<keyword evidence="4 12" id="KW-0436">Ligase</keyword>
<name>A0A6I1MMK1_9CLOT</name>
<protein>
    <recommendedName>
        <fullName evidence="12">UDP-N-acetylmuramoyl-L-alanyl-D-glutamate--2,6-diaminopimelate ligase</fullName>
        <ecNumber evidence="12">6.3.2.13</ecNumber>
    </recommendedName>
    <alternativeName>
        <fullName evidence="12">Meso-A2pm-adding enzyme</fullName>
    </alternativeName>
    <alternativeName>
        <fullName evidence="12">Meso-diaminopimelate-adding enzyme</fullName>
    </alternativeName>
    <alternativeName>
        <fullName evidence="12">UDP-MurNAc-L-Ala-D-Glu:meso-diaminopimelate ligase</fullName>
    </alternativeName>
    <alternativeName>
        <fullName evidence="12">UDP-MurNAc-tripeptide synthetase</fullName>
    </alternativeName>
    <alternativeName>
        <fullName evidence="12">UDP-N-acetylmuramyl-tripeptide synthetase</fullName>
    </alternativeName>
</protein>
<dbReference type="OrthoDB" id="9800958at2"/>
<dbReference type="SUPFAM" id="SSF63418">
    <property type="entry name" value="MurE/MurF N-terminal domain"/>
    <property type="match status" value="1"/>
</dbReference>
<evidence type="ECO:0000256" key="6">
    <source>
        <dbReference type="ARBA" id="ARBA00022741"/>
    </source>
</evidence>
<dbReference type="SUPFAM" id="SSF53244">
    <property type="entry name" value="MurD-like peptide ligases, peptide-binding domain"/>
    <property type="match status" value="1"/>
</dbReference>
<evidence type="ECO:0000259" key="14">
    <source>
        <dbReference type="Pfam" id="PF01225"/>
    </source>
</evidence>
<evidence type="ECO:0000256" key="1">
    <source>
        <dbReference type="ARBA" id="ARBA00004752"/>
    </source>
</evidence>
<comment type="function">
    <text evidence="12">Catalyzes the addition of meso-diaminopimelic acid to the nucleotide precursor UDP-N-acetylmuramoyl-L-alanyl-D-glutamate (UMAG) in the biosynthesis of bacterial cell-wall peptidoglycan.</text>
</comment>
<dbReference type="InterPro" id="IPR035911">
    <property type="entry name" value="MurE/MurF_N"/>
</dbReference>
<dbReference type="Gene3D" id="3.90.190.20">
    <property type="entry name" value="Mur ligase, C-terminal domain"/>
    <property type="match status" value="1"/>
</dbReference>
<dbReference type="AlphaFoldDB" id="A0A6I1MMK1"/>
<dbReference type="PANTHER" id="PTHR23135">
    <property type="entry name" value="MUR LIGASE FAMILY MEMBER"/>
    <property type="match status" value="1"/>
</dbReference>
<dbReference type="InterPro" id="IPR018109">
    <property type="entry name" value="Folylpolyglutamate_synth_CS"/>
</dbReference>
<feature type="binding site" evidence="12">
    <location>
        <begin position="152"/>
        <end position="153"/>
    </location>
    <ligand>
        <name>UDP-N-acetyl-alpha-D-muramoyl-L-alanyl-D-glutamate</name>
        <dbReference type="ChEBI" id="CHEBI:83900"/>
    </ligand>
</feature>
<evidence type="ECO:0000256" key="9">
    <source>
        <dbReference type="ARBA" id="ARBA00022984"/>
    </source>
</evidence>
<feature type="binding site" evidence="12">
    <location>
        <position position="179"/>
    </location>
    <ligand>
        <name>UDP-N-acetyl-alpha-D-muramoyl-L-alanyl-D-glutamate</name>
        <dbReference type="ChEBI" id="CHEBI:83900"/>
    </ligand>
</feature>
<dbReference type="NCBIfam" id="NF001126">
    <property type="entry name" value="PRK00139.1-4"/>
    <property type="match status" value="1"/>
</dbReference>
<comment type="cofactor">
    <cofactor evidence="12">
        <name>Mg(2+)</name>
        <dbReference type="ChEBI" id="CHEBI:18420"/>
    </cofactor>
</comment>
<evidence type="ECO:0000313" key="18">
    <source>
        <dbReference type="Proteomes" id="UP000430345"/>
    </source>
</evidence>
<dbReference type="HAMAP" id="MF_00208">
    <property type="entry name" value="MurE"/>
    <property type="match status" value="1"/>
</dbReference>
<organism evidence="17 18">
    <name type="scientific">Clostridium tarantellae</name>
    <dbReference type="NCBI Taxonomy" id="39493"/>
    <lineage>
        <taxon>Bacteria</taxon>
        <taxon>Bacillati</taxon>
        <taxon>Bacillota</taxon>
        <taxon>Clostridia</taxon>
        <taxon>Eubacteriales</taxon>
        <taxon>Clostridiaceae</taxon>
        <taxon>Clostridium</taxon>
    </lineage>
</organism>
<dbReference type="InterPro" id="IPR036615">
    <property type="entry name" value="Mur_ligase_C_dom_sf"/>
</dbReference>
<feature type="modified residue" description="N6-carboxylysine" evidence="12">
    <location>
        <position position="219"/>
    </location>
</feature>
<feature type="domain" description="Mur ligase central" evidence="16">
    <location>
        <begin position="108"/>
        <end position="310"/>
    </location>
</feature>
<comment type="catalytic activity">
    <reaction evidence="12">
        <text>UDP-N-acetyl-alpha-D-muramoyl-L-alanyl-D-glutamate + meso-2,6-diaminopimelate + ATP = UDP-N-acetyl-alpha-D-muramoyl-L-alanyl-gamma-D-glutamyl-meso-2,6-diaminopimelate + ADP + phosphate + H(+)</text>
        <dbReference type="Rhea" id="RHEA:23676"/>
        <dbReference type="ChEBI" id="CHEBI:15378"/>
        <dbReference type="ChEBI" id="CHEBI:30616"/>
        <dbReference type="ChEBI" id="CHEBI:43474"/>
        <dbReference type="ChEBI" id="CHEBI:57791"/>
        <dbReference type="ChEBI" id="CHEBI:83900"/>
        <dbReference type="ChEBI" id="CHEBI:83905"/>
        <dbReference type="ChEBI" id="CHEBI:456216"/>
        <dbReference type="EC" id="6.3.2.13"/>
    </reaction>
</comment>
<dbReference type="GO" id="GO:0009252">
    <property type="term" value="P:peptidoglycan biosynthetic process"/>
    <property type="evidence" value="ECO:0007669"/>
    <property type="project" value="UniProtKB-UniRule"/>
</dbReference>
<dbReference type="Gene3D" id="3.40.1390.10">
    <property type="entry name" value="MurE/MurF, N-terminal domain"/>
    <property type="match status" value="1"/>
</dbReference>
<dbReference type="GO" id="GO:0005737">
    <property type="term" value="C:cytoplasm"/>
    <property type="evidence" value="ECO:0007669"/>
    <property type="project" value="UniProtKB-SubCell"/>
</dbReference>
<dbReference type="InterPro" id="IPR000713">
    <property type="entry name" value="Mur_ligase_N"/>
</dbReference>
<dbReference type="InterPro" id="IPR013221">
    <property type="entry name" value="Mur_ligase_cen"/>
</dbReference>
<comment type="pathway">
    <text evidence="1 12 13">Cell wall biogenesis; peptidoglycan biosynthesis.</text>
</comment>
<dbReference type="Pfam" id="PF02875">
    <property type="entry name" value="Mur_ligase_C"/>
    <property type="match status" value="1"/>
</dbReference>
<evidence type="ECO:0000256" key="5">
    <source>
        <dbReference type="ARBA" id="ARBA00022618"/>
    </source>
</evidence>
<reference evidence="17 18" key="1">
    <citation type="submission" date="2019-10" db="EMBL/GenBank/DDBJ databases">
        <title>The Genome Sequence of Clostridium tarantellae Isolated from Fish Brain.</title>
        <authorList>
            <person name="Bano L."/>
            <person name="Kiel M."/>
            <person name="Sales G."/>
            <person name="Doxey A.C."/>
            <person name="Mansfield M.J."/>
            <person name="Schiavone M."/>
            <person name="Rossetto O."/>
            <person name="Pirazzini M."/>
            <person name="Dobrindt U."/>
            <person name="Montecucco C."/>
        </authorList>
    </citation>
    <scope>NUCLEOTIDE SEQUENCE [LARGE SCALE GENOMIC DNA]</scope>
    <source>
        <strain evidence="17 18">DSM 3997</strain>
    </source>
</reference>
<evidence type="ECO:0000256" key="11">
    <source>
        <dbReference type="ARBA" id="ARBA00023316"/>
    </source>
</evidence>
<feature type="binding site" evidence="12">
    <location>
        <position position="187"/>
    </location>
    <ligand>
        <name>UDP-N-acetyl-alpha-D-muramoyl-L-alanyl-D-glutamate</name>
        <dbReference type="ChEBI" id="CHEBI:83900"/>
    </ligand>
</feature>
<keyword evidence="8 12" id="KW-0133">Cell shape</keyword>
<keyword evidence="11 12" id="KW-0961">Cell wall biogenesis/degradation</keyword>
<dbReference type="Proteomes" id="UP000430345">
    <property type="component" value="Unassembled WGS sequence"/>
</dbReference>
<keyword evidence="7 12" id="KW-0067">ATP-binding</keyword>
<dbReference type="GO" id="GO:0071555">
    <property type="term" value="P:cell wall organization"/>
    <property type="evidence" value="ECO:0007669"/>
    <property type="project" value="UniProtKB-KW"/>
</dbReference>
<evidence type="ECO:0000259" key="15">
    <source>
        <dbReference type="Pfam" id="PF02875"/>
    </source>
</evidence>
<dbReference type="Pfam" id="PF01225">
    <property type="entry name" value="Mur_ligase"/>
    <property type="match status" value="1"/>
</dbReference>
<dbReference type="RefSeq" id="WP_152889431.1">
    <property type="nucleotide sequence ID" value="NZ_WHJC01000095.1"/>
</dbReference>
<dbReference type="InterPro" id="IPR036565">
    <property type="entry name" value="Mur-like_cat_sf"/>
</dbReference>
<dbReference type="GO" id="GO:0051301">
    <property type="term" value="P:cell division"/>
    <property type="evidence" value="ECO:0007669"/>
    <property type="project" value="UniProtKB-KW"/>
</dbReference>
<keyword evidence="10 12" id="KW-0131">Cell cycle</keyword>
<dbReference type="UniPathway" id="UPA00219"/>
<feature type="domain" description="Mur ligase N-terminal catalytic" evidence="14">
    <location>
        <begin position="23"/>
        <end position="94"/>
    </location>
</feature>
<evidence type="ECO:0000256" key="12">
    <source>
        <dbReference type="HAMAP-Rule" id="MF_00208"/>
    </source>
</evidence>
<gene>
    <name evidence="12" type="primary">murE</name>
    <name evidence="17" type="ORF">GBZ86_07955</name>
</gene>
<evidence type="ECO:0000256" key="2">
    <source>
        <dbReference type="ARBA" id="ARBA00005898"/>
    </source>
</evidence>
<evidence type="ECO:0000256" key="13">
    <source>
        <dbReference type="RuleBase" id="RU004135"/>
    </source>
</evidence>
<feature type="binding site" evidence="12">
    <location>
        <begin position="406"/>
        <end position="409"/>
    </location>
    <ligand>
        <name>meso-2,6-diaminopimelate</name>
        <dbReference type="ChEBI" id="CHEBI:57791"/>
    </ligand>
</feature>
<keyword evidence="5 12" id="KW-0132">Cell division</keyword>
<dbReference type="EMBL" id="WHJC01000095">
    <property type="protein sequence ID" value="MPQ43688.1"/>
    <property type="molecule type" value="Genomic_DNA"/>
</dbReference>
<dbReference type="PANTHER" id="PTHR23135:SF4">
    <property type="entry name" value="UDP-N-ACETYLMURAMOYL-L-ALANYL-D-GLUTAMATE--2,6-DIAMINOPIMELATE LIGASE MURE HOMOLOG, CHLOROPLASTIC"/>
    <property type="match status" value="1"/>
</dbReference>
<keyword evidence="6 12" id="KW-0547">Nucleotide-binding</keyword>
<keyword evidence="3 12" id="KW-0963">Cytoplasm</keyword>
<evidence type="ECO:0000256" key="4">
    <source>
        <dbReference type="ARBA" id="ARBA00022598"/>
    </source>
</evidence>
<feature type="binding site" evidence="12">
    <location>
        <position position="382"/>
    </location>
    <ligand>
        <name>meso-2,6-diaminopimelate</name>
        <dbReference type="ChEBI" id="CHEBI:57791"/>
    </ligand>
</feature>
<evidence type="ECO:0000256" key="8">
    <source>
        <dbReference type="ARBA" id="ARBA00022960"/>
    </source>
</evidence>
<evidence type="ECO:0000256" key="10">
    <source>
        <dbReference type="ARBA" id="ARBA00023306"/>
    </source>
</evidence>
<accession>A0A6I1MMK1</accession>
<comment type="subcellular location">
    <subcellularLocation>
        <location evidence="12 13">Cytoplasm</location>
    </subcellularLocation>
</comment>
<keyword evidence="12" id="KW-0460">Magnesium</keyword>
<feature type="binding site" evidence="12">
    <location>
        <position position="460"/>
    </location>
    <ligand>
        <name>meso-2,6-diaminopimelate</name>
        <dbReference type="ChEBI" id="CHEBI:57791"/>
    </ligand>
</feature>
<dbReference type="GO" id="GO:0008360">
    <property type="term" value="P:regulation of cell shape"/>
    <property type="evidence" value="ECO:0007669"/>
    <property type="project" value="UniProtKB-KW"/>
</dbReference>
<evidence type="ECO:0000259" key="16">
    <source>
        <dbReference type="Pfam" id="PF08245"/>
    </source>
</evidence>
<comment type="PTM">
    <text evidence="12">Carboxylation is probably crucial for Mg(2+) binding and, consequently, for the gamma-phosphate positioning of ATP.</text>
</comment>